<dbReference type="EMBL" id="AAGFSN010000020">
    <property type="protein sequence ID" value="EBN4408019.1"/>
    <property type="molecule type" value="Genomic_DNA"/>
</dbReference>
<dbReference type="Gene3D" id="1.10.260.40">
    <property type="entry name" value="lambda repressor-like DNA-binding domains"/>
    <property type="match status" value="1"/>
</dbReference>
<gene>
    <name evidence="2" type="ORF">DSA26_23735</name>
</gene>
<sequence length="90" mass="10416">MTGFELKLWRRGQQWTQQEAANQFGISLATYKRYEKGNPPRVVEMAIRTLSLSEMLPTLPRLKKEILIARLQTLVWEKVKVSSELSVGIK</sequence>
<dbReference type="SUPFAM" id="SSF47413">
    <property type="entry name" value="lambda repressor-like DNA-binding domains"/>
    <property type="match status" value="1"/>
</dbReference>
<reference evidence="2" key="1">
    <citation type="submission" date="2018-07" db="EMBL/GenBank/DDBJ databases">
        <authorList>
            <consortium name="PulseNet: The National Subtyping Network for Foodborne Disease Surveillance"/>
            <person name="Tarr C.L."/>
            <person name="Trees E."/>
            <person name="Katz L.S."/>
            <person name="Carleton-Romer H.A."/>
            <person name="Stroika S."/>
            <person name="Kucerova Z."/>
            <person name="Roache K.F."/>
            <person name="Sabol A.L."/>
            <person name="Besser J."/>
            <person name="Gerner-Smidt P."/>
        </authorList>
    </citation>
    <scope>NUCLEOTIDE SEQUENCE</scope>
    <source>
        <strain evidence="2">PNUSAS044820</strain>
    </source>
</reference>
<evidence type="ECO:0000259" key="1">
    <source>
        <dbReference type="PROSITE" id="PS50943"/>
    </source>
</evidence>
<name>A0A5T8BS98_SALER</name>
<feature type="domain" description="HTH cro/C1-type" evidence="1">
    <location>
        <begin position="6"/>
        <end position="38"/>
    </location>
</feature>
<evidence type="ECO:0000313" key="2">
    <source>
        <dbReference type="EMBL" id="EBN4408019.1"/>
    </source>
</evidence>
<proteinExistence type="predicted"/>
<dbReference type="InterPro" id="IPR010982">
    <property type="entry name" value="Lambda_DNA-bd_dom_sf"/>
</dbReference>
<dbReference type="RefSeq" id="WP_057516474.1">
    <property type="nucleotide sequence ID" value="NZ_CAIZAS010000203.1"/>
</dbReference>
<dbReference type="AlphaFoldDB" id="A0A5T8BS98"/>
<protein>
    <submittedName>
        <fullName evidence="2">XRE family transcriptional regulator</fullName>
    </submittedName>
</protein>
<organism evidence="2">
    <name type="scientific">Salmonella enterica</name>
    <name type="common">Salmonella choleraesuis</name>
    <dbReference type="NCBI Taxonomy" id="28901"/>
    <lineage>
        <taxon>Bacteria</taxon>
        <taxon>Pseudomonadati</taxon>
        <taxon>Pseudomonadota</taxon>
        <taxon>Gammaproteobacteria</taxon>
        <taxon>Enterobacterales</taxon>
        <taxon>Enterobacteriaceae</taxon>
        <taxon>Salmonella</taxon>
    </lineage>
</organism>
<dbReference type="Pfam" id="PF01381">
    <property type="entry name" value="HTH_3"/>
    <property type="match status" value="1"/>
</dbReference>
<comment type="caution">
    <text evidence="2">The sequence shown here is derived from an EMBL/GenBank/DDBJ whole genome shotgun (WGS) entry which is preliminary data.</text>
</comment>
<dbReference type="CDD" id="cd00093">
    <property type="entry name" value="HTH_XRE"/>
    <property type="match status" value="1"/>
</dbReference>
<dbReference type="InterPro" id="IPR001387">
    <property type="entry name" value="Cro/C1-type_HTH"/>
</dbReference>
<dbReference type="GO" id="GO:0003677">
    <property type="term" value="F:DNA binding"/>
    <property type="evidence" value="ECO:0007669"/>
    <property type="project" value="InterPro"/>
</dbReference>
<dbReference type="PROSITE" id="PS50943">
    <property type="entry name" value="HTH_CROC1"/>
    <property type="match status" value="1"/>
</dbReference>
<accession>A0A5T8BS98</accession>